<feature type="signal peptide" evidence="1">
    <location>
        <begin position="1"/>
        <end position="20"/>
    </location>
</feature>
<dbReference type="EMBL" id="JAJSPL020000008">
    <property type="protein sequence ID" value="KAK7745534.1"/>
    <property type="molecule type" value="Genomic_DNA"/>
</dbReference>
<accession>A0AAN9YJU2</accession>
<gene>
    <name evidence="2" type="ORF">SLS53_003034</name>
</gene>
<name>A0AAN9YJU2_9PEZI</name>
<evidence type="ECO:0000256" key="1">
    <source>
        <dbReference type="SAM" id="SignalP"/>
    </source>
</evidence>
<keyword evidence="3" id="KW-1185">Reference proteome</keyword>
<reference evidence="2 3" key="1">
    <citation type="journal article" date="2023" name="PLoS ONE">
        <title>Cytospora paraplurivora sp. nov. isolated from orchards with fruit tree decline syndrome in Ontario, Canada.</title>
        <authorList>
            <person name="Ilyukhin E."/>
            <person name="Nguyen H.D.T."/>
            <person name="Castle A.J."/>
            <person name="Ellouze W."/>
        </authorList>
    </citation>
    <scope>NUCLEOTIDE SEQUENCE [LARGE SCALE GENOMIC DNA]</scope>
    <source>
        <strain evidence="2 3">FDS-564</strain>
    </source>
</reference>
<dbReference type="Proteomes" id="UP001320245">
    <property type="component" value="Unassembled WGS sequence"/>
</dbReference>
<feature type="chain" id="PRO_5042878767" description="Secreted protein" evidence="1">
    <location>
        <begin position="21"/>
        <end position="115"/>
    </location>
</feature>
<evidence type="ECO:0008006" key="4">
    <source>
        <dbReference type="Google" id="ProtNLM"/>
    </source>
</evidence>
<comment type="caution">
    <text evidence="2">The sequence shown here is derived from an EMBL/GenBank/DDBJ whole genome shotgun (WGS) entry which is preliminary data.</text>
</comment>
<proteinExistence type="predicted"/>
<keyword evidence="1" id="KW-0732">Signal</keyword>
<evidence type="ECO:0000313" key="3">
    <source>
        <dbReference type="Proteomes" id="UP001320245"/>
    </source>
</evidence>
<organism evidence="2 3">
    <name type="scientific">Cytospora paraplurivora</name>
    <dbReference type="NCBI Taxonomy" id="2898453"/>
    <lineage>
        <taxon>Eukaryota</taxon>
        <taxon>Fungi</taxon>
        <taxon>Dikarya</taxon>
        <taxon>Ascomycota</taxon>
        <taxon>Pezizomycotina</taxon>
        <taxon>Sordariomycetes</taxon>
        <taxon>Sordariomycetidae</taxon>
        <taxon>Diaporthales</taxon>
        <taxon>Cytosporaceae</taxon>
        <taxon>Cytospora</taxon>
    </lineage>
</organism>
<dbReference type="AlphaFoldDB" id="A0AAN9YJU2"/>
<protein>
    <recommendedName>
        <fullName evidence="4">Secreted protein</fullName>
    </recommendedName>
</protein>
<sequence>MLLFTILCTLIPMMMGLVSGRAVINPRDPNVHMVMVNGALRECYEHAGHELFCVGDDATATTTVTLVRQTTSTEMHTKGPTPTRTIIVTAKPVITTEKVTETATVTTTSSVVATA</sequence>
<evidence type="ECO:0000313" key="2">
    <source>
        <dbReference type="EMBL" id="KAK7745534.1"/>
    </source>
</evidence>